<dbReference type="InterPro" id="IPR043502">
    <property type="entry name" value="DNA/RNA_pol_sf"/>
</dbReference>
<dbReference type="GeneTree" id="ENSGT00940000163737"/>
<dbReference type="Proteomes" id="UP000694383">
    <property type="component" value="Unplaced"/>
</dbReference>
<reference evidence="2" key="2">
    <citation type="submission" date="2025-09" db="UniProtKB">
        <authorList>
            <consortium name="Ensembl"/>
        </authorList>
    </citation>
    <scope>IDENTIFICATION</scope>
</reference>
<sequence>MEKFDLHDIWRKKNPDVKCFTWSNKAGTNQSRIDFWLVSKNVAIDQIDVNICPTPLTDHKAIVIKIKFTASKSYATHSAYWKLNSSILLDDNVKKQIKREIAHFWSKANADKKYGLHWELFKFEISKYLRKVSSDKAKSRRAHEANVISGITHLCQNNADTLSDEDKLQLSNLQTELDHLYLQKAKGAFVRSPSRWLENGEQNSHYFFNLERHHSKGSSIHRINIDGTISEDHKVISNYCCEFYQKLYSSKFSQVSTDAFIDSLTVKTITESEKEQCESMITLEEVQKAIEQLKSNKSPGTDGLTSEFYKCFAEDLSPFLHQMFLESIDKELLPTTLTQGLTTLIPKSGKDPLFLDNWRPISLLNNDYKIFATILAKRLKLTLDSVIDETQSGFMSGRHIMNNIRLVLDILDYPDIINDNGFILFLDFYKAFDTVEHKFILHCLKKFGFGEYFYSAIVTLYKNCNSSIKLAGGTSPRFNLERGIRQGCPVSPYLFLLVSQLLTDHIKSSAVEGINLIDKELIITQLADDTTLFLKNEKQIPVAFDIIGTFSKASGLCLNVNKCELMAIKECAATTLYNLPVKSEVKYLGILITKDQQARSSLNFNPIIEKTQRKLNQWLSRDLSLRGRILLSKAEGISRLTYAALALHVDDKIIKEIDKMLFNFIWKNRTHYLRKNVLMNSYDKGGLNFLDFYTLNNTFKINWLKQLFRNPSSIWNTIPLHILSKVGGVDFFLMCNYDVCRIPLKLSAFYRQAFLSWSLVYKHNFSPHKYSIWNNRDILYKRKSLFIEHWFRNKIIFVFQLFNNQGLLLTYEEFLSKFNFPVPPSEYARVFGAIPSGVCMLFKFQHRVYIEEPFLLSPINTPVGKICLTGYPRKNNKAIRTLFQTNVVSLPRSMSYWNMFVADIAWKEVWQIPNKFLITNKVKEVSFKIIHRIYPSKTFIQNRFKLNIETFCSFGCNSPETVIHLFWYCPKVKVFWQKLCDFINDKIDFCFVLFWKDVLLGLISKHMQKDSGLLLNLLLILAKFHVHKCKFSGRKPCFTVFLSDLGQYINSIRNSEKQKAIRTLSVCDRFNIFS</sequence>
<dbReference type="SUPFAM" id="SSF56219">
    <property type="entry name" value="DNase I-like"/>
    <property type="match status" value="1"/>
</dbReference>
<dbReference type="InterPro" id="IPR036691">
    <property type="entry name" value="Endo/exonu/phosph_ase_sf"/>
</dbReference>
<dbReference type="PANTHER" id="PTHR31635:SF196">
    <property type="entry name" value="REVERSE TRANSCRIPTASE DOMAIN-CONTAINING PROTEIN-RELATED"/>
    <property type="match status" value="1"/>
</dbReference>
<dbReference type="CDD" id="cd01650">
    <property type="entry name" value="RT_nLTR_like"/>
    <property type="match status" value="1"/>
</dbReference>
<dbReference type="SUPFAM" id="SSF56672">
    <property type="entry name" value="DNA/RNA polymerases"/>
    <property type="match status" value="1"/>
</dbReference>
<keyword evidence="3" id="KW-1185">Reference proteome</keyword>
<feature type="domain" description="Reverse transcriptase" evidence="1">
    <location>
        <begin position="326"/>
        <end position="592"/>
    </location>
</feature>
<reference evidence="2" key="1">
    <citation type="submission" date="2025-08" db="UniProtKB">
        <authorList>
            <consortium name="Ensembl"/>
        </authorList>
    </citation>
    <scope>IDENTIFICATION</scope>
</reference>
<accession>A0A8C7WZV3</accession>
<dbReference type="InterPro" id="IPR000477">
    <property type="entry name" value="RT_dom"/>
</dbReference>
<evidence type="ECO:0000313" key="2">
    <source>
        <dbReference type="Ensembl" id="ENSOSIP00000005654.1"/>
    </source>
</evidence>
<evidence type="ECO:0000259" key="1">
    <source>
        <dbReference type="PROSITE" id="PS50878"/>
    </source>
</evidence>
<proteinExistence type="predicted"/>
<protein>
    <recommendedName>
        <fullName evidence="1">Reverse transcriptase domain-containing protein</fullName>
    </recommendedName>
</protein>
<organism evidence="2 3">
    <name type="scientific">Oryzias sinensis</name>
    <name type="common">Chinese medaka</name>
    <dbReference type="NCBI Taxonomy" id="183150"/>
    <lineage>
        <taxon>Eukaryota</taxon>
        <taxon>Metazoa</taxon>
        <taxon>Chordata</taxon>
        <taxon>Craniata</taxon>
        <taxon>Vertebrata</taxon>
        <taxon>Euteleostomi</taxon>
        <taxon>Actinopterygii</taxon>
        <taxon>Neopterygii</taxon>
        <taxon>Teleostei</taxon>
        <taxon>Neoteleostei</taxon>
        <taxon>Acanthomorphata</taxon>
        <taxon>Ovalentaria</taxon>
        <taxon>Atherinomorphae</taxon>
        <taxon>Beloniformes</taxon>
        <taxon>Adrianichthyidae</taxon>
        <taxon>Oryziinae</taxon>
        <taxon>Oryzias</taxon>
    </lineage>
</organism>
<evidence type="ECO:0000313" key="3">
    <source>
        <dbReference type="Proteomes" id="UP000694383"/>
    </source>
</evidence>
<dbReference type="Gene3D" id="3.60.10.10">
    <property type="entry name" value="Endonuclease/exonuclease/phosphatase"/>
    <property type="match status" value="1"/>
</dbReference>
<dbReference type="Ensembl" id="ENSOSIT00000006070.1">
    <property type="protein sequence ID" value="ENSOSIP00000005654.1"/>
    <property type="gene ID" value="ENSOSIG00000003915.1"/>
</dbReference>
<dbReference type="PANTHER" id="PTHR31635">
    <property type="entry name" value="REVERSE TRANSCRIPTASE DOMAIN-CONTAINING PROTEIN-RELATED"/>
    <property type="match status" value="1"/>
</dbReference>
<dbReference type="Pfam" id="PF00078">
    <property type="entry name" value="RVT_1"/>
    <property type="match status" value="1"/>
</dbReference>
<dbReference type="AlphaFoldDB" id="A0A8C7WZV3"/>
<name>A0A8C7WZV3_9TELE</name>
<dbReference type="PROSITE" id="PS50878">
    <property type="entry name" value="RT_POL"/>
    <property type="match status" value="1"/>
</dbReference>